<evidence type="ECO:0000256" key="1">
    <source>
        <dbReference type="ARBA" id="ARBA00004173"/>
    </source>
</evidence>
<dbReference type="InterPro" id="IPR021757">
    <property type="entry name" value="Ribosomal_mL46_N"/>
</dbReference>
<evidence type="ECO:0000259" key="9">
    <source>
        <dbReference type="Pfam" id="PF11788"/>
    </source>
</evidence>
<proteinExistence type="inferred from homology"/>
<keyword evidence="3" id="KW-0809">Transit peptide</keyword>
<dbReference type="KEGG" id="cvr:CHLNCDRAFT_53397"/>
<sequence length="255" mass="28058">MGSARWVVNAAAAAASLRVAAKWKTHAARPPPPAANAAVYALPNVQAAAAASGGKLFGVCVLERLPVIIPDPPEWEQEHREWQQAITEKYFKVLPKDFVELKDSERQADDAGARYEPAPRITAADKANDRRSLQRRLDQRLFMLVRPKGGSGGGAWSLMQRENQEGETMRQTAERALAECVDESVVQPYFVGNAPAGHVALGEAGTLFFHRCQLIQGVPVLRGGSGYSEHLWVAKDELPEYIQQPELLQLLQKML</sequence>
<evidence type="ECO:0000256" key="8">
    <source>
        <dbReference type="SAM" id="MobiDB-lite"/>
    </source>
</evidence>
<dbReference type="Proteomes" id="UP000008141">
    <property type="component" value="Unassembled WGS sequence"/>
</dbReference>
<dbReference type="OMA" id="TDSYMEK"/>
<dbReference type="SUPFAM" id="SSF55811">
    <property type="entry name" value="Nudix"/>
    <property type="match status" value="1"/>
</dbReference>
<keyword evidence="6" id="KW-0687">Ribonucleoprotein</keyword>
<evidence type="ECO:0000313" key="10">
    <source>
        <dbReference type="EMBL" id="EFN54026.1"/>
    </source>
</evidence>
<dbReference type="EMBL" id="GL433849">
    <property type="protein sequence ID" value="EFN54026.1"/>
    <property type="molecule type" value="Genomic_DNA"/>
</dbReference>
<protein>
    <recommendedName>
        <fullName evidence="7">Large ribosomal subunit protein mL46</fullName>
    </recommendedName>
</protein>
<dbReference type="PANTHER" id="PTHR13124">
    <property type="entry name" value="39S RIBOSOMAL PROTEIN L46, MITOCHONDRIAL PRECURSOR-RELATED"/>
    <property type="match status" value="1"/>
</dbReference>
<dbReference type="GeneID" id="17353439"/>
<dbReference type="GO" id="GO:0005762">
    <property type="term" value="C:mitochondrial large ribosomal subunit"/>
    <property type="evidence" value="ECO:0007669"/>
    <property type="project" value="TreeGrafter"/>
</dbReference>
<keyword evidence="4" id="KW-0689">Ribosomal protein</keyword>
<dbReference type="STRING" id="554065.E1ZJP2"/>
<keyword evidence="11" id="KW-1185">Reference proteome</keyword>
<organism evidence="11">
    <name type="scientific">Chlorella variabilis</name>
    <name type="common">Green alga</name>
    <dbReference type="NCBI Taxonomy" id="554065"/>
    <lineage>
        <taxon>Eukaryota</taxon>
        <taxon>Viridiplantae</taxon>
        <taxon>Chlorophyta</taxon>
        <taxon>core chlorophytes</taxon>
        <taxon>Trebouxiophyceae</taxon>
        <taxon>Chlorellales</taxon>
        <taxon>Chlorellaceae</taxon>
        <taxon>Chlorella clade</taxon>
        <taxon>Chlorella</taxon>
    </lineage>
</organism>
<name>E1ZJP2_CHLVA</name>
<dbReference type="GO" id="GO:0003735">
    <property type="term" value="F:structural constituent of ribosome"/>
    <property type="evidence" value="ECO:0007669"/>
    <property type="project" value="InterPro"/>
</dbReference>
<evidence type="ECO:0000256" key="6">
    <source>
        <dbReference type="ARBA" id="ARBA00023274"/>
    </source>
</evidence>
<evidence type="ECO:0000256" key="5">
    <source>
        <dbReference type="ARBA" id="ARBA00023128"/>
    </source>
</evidence>
<dbReference type="InterPro" id="IPR015797">
    <property type="entry name" value="NUDIX_hydrolase-like_dom_sf"/>
</dbReference>
<comment type="subcellular location">
    <subcellularLocation>
        <location evidence="1">Mitochondrion</location>
    </subcellularLocation>
</comment>
<dbReference type="OrthoDB" id="414075at2759"/>
<feature type="region of interest" description="Disordered" evidence="8">
    <location>
        <begin position="105"/>
        <end position="131"/>
    </location>
</feature>
<dbReference type="InParanoid" id="E1ZJP2"/>
<evidence type="ECO:0000256" key="4">
    <source>
        <dbReference type="ARBA" id="ARBA00022980"/>
    </source>
</evidence>
<keyword evidence="5" id="KW-0496">Mitochondrion</keyword>
<accession>E1ZJP2</accession>
<dbReference type="FunCoup" id="E1ZJP2">
    <property type="interactions" value="564"/>
</dbReference>
<gene>
    <name evidence="10" type="ORF">CHLNCDRAFT_53397</name>
</gene>
<evidence type="ECO:0000256" key="7">
    <source>
        <dbReference type="ARBA" id="ARBA00035190"/>
    </source>
</evidence>
<dbReference type="AlphaFoldDB" id="E1ZJP2"/>
<dbReference type="eggNOG" id="KOG4548">
    <property type="taxonomic scope" value="Eukaryota"/>
</dbReference>
<comment type="similarity">
    <text evidence="2">Belongs to the mitochondrion-specific ribosomal protein mL46 family.</text>
</comment>
<feature type="domain" description="Large ribosomal subunit protein mL46 N-terminal" evidence="9">
    <location>
        <begin position="59"/>
        <end position="104"/>
    </location>
</feature>
<dbReference type="CDD" id="cd04661">
    <property type="entry name" value="NUDIX_MRP_L46"/>
    <property type="match status" value="1"/>
</dbReference>
<reference evidence="10 11" key="1">
    <citation type="journal article" date="2010" name="Plant Cell">
        <title>The Chlorella variabilis NC64A genome reveals adaptation to photosymbiosis, coevolution with viruses, and cryptic sex.</title>
        <authorList>
            <person name="Blanc G."/>
            <person name="Duncan G."/>
            <person name="Agarkova I."/>
            <person name="Borodovsky M."/>
            <person name="Gurnon J."/>
            <person name="Kuo A."/>
            <person name="Lindquist E."/>
            <person name="Lucas S."/>
            <person name="Pangilinan J."/>
            <person name="Polle J."/>
            <person name="Salamov A."/>
            <person name="Terry A."/>
            <person name="Yamada T."/>
            <person name="Dunigan D.D."/>
            <person name="Grigoriev I.V."/>
            <person name="Claverie J.M."/>
            <person name="Van Etten J.L."/>
        </authorList>
    </citation>
    <scope>NUCLEOTIDE SEQUENCE [LARGE SCALE GENOMIC DNA]</scope>
    <source>
        <strain evidence="10 11">NC64A</strain>
    </source>
</reference>
<evidence type="ECO:0000256" key="3">
    <source>
        <dbReference type="ARBA" id="ARBA00022946"/>
    </source>
</evidence>
<dbReference type="PANTHER" id="PTHR13124:SF12">
    <property type="entry name" value="LARGE RIBOSOMAL SUBUNIT PROTEIN ML46"/>
    <property type="match status" value="1"/>
</dbReference>
<dbReference type="InterPro" id="IPR033650">
    <property type="entry name" value="Ribosomal_mL46_NUDIX"/>
</dbReference>
<dbReference type="InterPro" id="IPR040008">
    <property type="entry name" value="Ribosomal_mL46"/>
</dbReference>
<evidence type="ECO:0000313" key="11">
    <source>
        <dbReference type="Proteomes" id="UP000008141"/>
    </source>
</evidence>
<dbReference type="RefSeq" id="XP_005846128.1">
    <property type="nucleotide sequence ID" value="XM_005846066.1"/>
</dbReference>
<dbReference type="Pfam" id="PF11788">
    <property type="entry name" value="MRP-L46"/>
    <property type="match status" value="1"/>
</dbReference>
<evidence type="ECO:0000256" key="2">
    <source>
        <dbReference type="ARBA" id="ARBA00009070"/>
    </source>
</evidence>
<dbReference type="Gene3D" id="3.90.79.10">
    <property type="entry name" value="Nucleoside Triphosphate Pyrophosphohydrolase"/>
    <property type="match status" value="1"/>
</dbReference>